<evidence type="ECO:0000313" key="2">
    <source>
        <dbReference type="EMBL" id="CAF0836619.1"/>
    </source>
</evidence>
<keyword evidence="5" id="KW-1185">Reference proteome</keyword>
<dbReference type="Gene3D" id="2.120.10.30">
    <property type="entry name" value="TolB, C-terminal domain"/>
    <property type="match status" value="1"/>
</dbReference>
<gene>
    <name evidence="2" type="ORF">GPM918_LOCUS5341</name>
    <name evidence="1" type="ORF">OVA965_LOCUS5837</name>
    <name evidence="4" type="ORF">SRO942_LOCUS5341</name>
    <name evidence="3" type="ORF">TMI583_LOCUS5834</name>
</gene>
<comment type="caution">
    <text evidence="2">The sequence shown here is derived from an EMBL/GenBank/DDBJ whole genome shotgun (WGS) entry which is preliminary data.</text>
</comment>
<dbReference type="InterPro" id="IPR011042">
    <property type="entry name" value="6-blade_b-propeller_TolB-like"/>
</dbReference>
<dbReference type="SUPFAM" id="SSF50956">
    <property type="entry name" value="Thermostable phytase (3-phytase)"/>
    <property type="match status" value="1"/>
</dbReference>
<organism evidence="2 5">
    <name type="scientific">Didymodactylos carnosus</name>
    <dbReference type="NCBI Taxonomy" id="1234261"/>
    <lineage>
        <taxon>Eukaryota</taxon>
        <taxon>Metazoa</taxon>
        <taxon>Spiralia</taxon>
        <taxon>Gnathifera</taxon>
        <taxon>Rotifera</taxon>
        <taxon>Eurotatoria</taxon>
        <taxon>Bdelloidea</taxon>
        <taxon>Philodinida</taxon>
        <taxon>Philodinidae</taxon>
        <taxon>Didymodactylos</taxon>
    </lineage>
</organism>
<evidence type="ECO:0000313" key="4">
    <source>
        <dbReference type="EMBL" id="CAF3623837.1"/>
    </source>
</evidence>
<proteinExistence type="predicted"/>
<protein>
    <recommendedName>
        <fullName evidence="6">NHL repeat-containing protein</fullName>
    </recommendedName>
</protein>
<dbReference type="EMBL" id="CAJOBC010000768">
    <property type="protein sequence ID" value="CAF3623837.1"/>
    <property type="molecule type" value="Genomic_DNA"/>
</dbReference>
<evidence type="ECO:0000313" key="3">
    <source>
        <dbReference type="EMBL" id="CAF3609215.1"/>
    </source>
</evidence>
<dbReference type="OrthoDB" id="273823at2759"/>
<dbReference type="Proteomes" id="UP000682733">
    <property type="component" value="Unassembled WGS sequence"/>
</dbReference>
<dbReference type="Proteomes" id="UP000677228">
    <property type="component" value="Unassembled WGS sequence"/>
</dbReference>
<reference evidence="2" key="1">
    <citation type="submission" date="2021-02" db="EMBL/GenBank/DDBJ databases">
        <authorList>
            <person name="Nowell W R."/>
        </authorList>
    </citation>
    <scope>NUCLEOTIDE SEQUENCE</scope>
</reference>
<dbReference type="AlphaFoldDB" id="A0A813VF69"/>
<evidence type="ECO:0000313" key="5">
    <source>
        <dbReference type="Proteomes" id="UP000663829"/>
    </source>
</evidence>
<sequence>MHPNPKVGIVFAGQTGVSGGKADQLWYPEGVFIDESDANGPLYICDSNNQRIQKWLQGAASGTTVADGGRAEGLTTFTYPKDIILDRIGNQMYIAESNHQRIVR</sequence>
<evidence type="ECO:0008006" key="6">
    <source>
        <dbReference type="Google" id="ProtNLM"/>
    </source>
</evidence>
<accession>A0A813VF69</accession>
<dbReference type="EMBL" id="CAJNOQ010000768">
    <property type="protein sequence ID" value="CAF0836619.1"/>
    <property type="molecule type" value="Genomic_DNA"/>
</dbReference>
<dbReference type="Proteomes" id="UP000663829">
    <property type="component" value="Unassembled WGS sequence"/>
</dbReference>
<dbReference type="EMBL" id="CAJNOK010001687">
    <property type="protein sequence ID" value="CAF0824827.1"/>
    <property type="molecule type" value="Genomic_DNA"/>
</dbReference>
<name>A0A813VF69_9BILA</name>
<dbReference type="EMBL" id="CAJOBA010001687">
    <property type="protein sequence ID" value="CAF3609215.1"/>
    <property type="molecule type" value="Genomic_DNA"/>
</dbReference>
<dbReference type="Proteomes" id="UP000681722">
    <property type="component" value="Unassembled WGS sequence"/>
</dbReference>
<evidence type="ECO:0000313" key="1">
    <source>
        <dbReference type="EMBL" id="CAF0824827.1"/>
    </source>
</evidence>